<protein>
    <submittedName>
        <fullName evidence="1">Uncharacterized protein</fullName>
    </submittedName>
</protein>
<dbReference type="KEGG" id="tva:4747556"/>
<keyword evidence="2" id="KW-1185">Reference proteome</keyword>
<dbReference type="VEuPathDB" id="TrichDB:TVAG_153290"/>
<gene>
    <name evidence="1" type="ORF">TVAG_153290</name>
</gene>
<evidence type="ECO:0000313" key="2">
    <source>
        <dbReference type="Proteomes" id="UP000001542"/>
    </source>
</evidence>
<dbReference type="InParanoid" id="A2FYY3"/>
<dbReference type="RefSeq" id="XP_001302814.1">
    <property type="nucleotide sequence ID" value="XM_001302813.1"/>
</dbReference>
<proteinExistence type="predicted"/>
<dbReference type="AlphaFoldDB" id="A2FYY3"/>
<sequence length="69" mass="7768">MIDDVQAPGYSITEIPQVLQKWAVIEDSVIDVTVDSAAATAIKIKESGLIFKKYIPNLFEYAIEIHRFN</sequence>
<name>A2FYY3_TRIV3</name>
<dbReference type="VEuPathDB" id="TrichDB:TVAGG3_0521170"/>
<accession>A2FYY3</accession>
<evidence type="ECO:0000313" key="1">
    <source>
        <dbReference type="EMBL" id="EAX89884.1"/>
    </source>
</evidence>
<dbReference type="EMBL" id="DS114157">
    <property type="protein sequence ID" value="EAX89884.1"/>
    <property type="molecule type" value="Genomic_DNA"/>
</dbReference>
<dbReference type="Proteomes" id="UP000001542">
    <property type="component" value="Unassembled WGS sequence"/>
</dbReference>
<reference evidence="1" key="2">
    <citation type="journal article" date="2007" name="Science">
        <title>Draft genome sequence of the sexually transmitted pathogen Trichomonas vaginalis.</title>
        <authorList>
            <person name="Carlton J.M."/>
            <person name="Hirt R.P."/>
            <person name="Silva J.C."/>
            <person name="Delcher A.L."/>
            <person name="Schatz M."/>
            <person name="Zhao Q."/>
            <person name="Wortman J.R."/>
            <person name="Bidwell S.L."/>
            <person name="Alsmark U.C.M."/>
            <person name="Besteiro S."/>
            <person name="Sicheritz-Ponten T."/>
            <person name="Noel C.J."/>
            <person name="Dacks J.B."/>
            <person name="Foster P.G."/>
            <person name="Simillion C."/>
            <person name="Van de Peer Y."/>
            <person name="Miranda-Saavedra D."/>
            <person name="Barton G.J."/>
            <person name="Westrop G.D."/>
            <person name="Mueller S."/>
            <person name="Dessi D."/>
            <person name="Fiori P.L."/>
            <person name="Ren Q."/>
            <person name="Paulsen I."/>
            <person name="Zhang H."/>
            <person name="Bastida-Corcuera F.D."/>
            <person name="Simoes-Barbosa A."/>
            <person name="Brown M.T."/>
            <person name="Hayes R.D."/>
            <person name="Mukherjee M."/>
            <person name="Okumura C.Y."/>
            <person name="Schneider R."/>
            <person name="Smith A.J."/>
            <person name="Vanacova S."/>
            <person name="Villalvazo M."/>
            <person name="Haas B.J."/>
            <person name="Pertea M."/>
            <person name="Feldblyum T.V."/>
            <person name="Utterback T.R."/>
            <person name="Shu C.L."/>
            <person name="Osoegawa K."/>
            <person name="de Jong P.J."/>
            <person name="Hrdy I."/>
            <person name="Horvathova L."/>
            <person name="Zubacova Z."/>
            <person name="Dolezal P."/>
            <person name="Malik S.B."/>
            <person name="Logsdon J.M. Jr."/>
            <person name="Henze K."/>
            <person name="Gupta A."/>
            <person name="Wang C.C."/>
            <person name="Dunne R.L."/>
            <person name="Upcroft J.A."/>
            <person name="Upcroft P."/>
            <person name="White O."/>
            <person name="Salzberg S.L."/>
            <person name="Tang P."/>
            <person name="Chiu C.-H."/>
            <person name="Lee Y.-S."/>
            <person name="Embley T.M."/>
            <person name="Coombs G.H."/>
            <person name="Mottram J.C."/>
            <person name="Tachezy J."/>
            <person name="Fraser-Liggett C.M."/>
            <person name="Johnson P.J."/>
        </authorList>
    </citation>
    <scope>NUCLEOTIDE SEQUENCE [LARGE SCALE GENOMIC DNA]</scope>
    <source>
        <strain evidence="1">G3</strain>
    </source>
</reference>
<reference evidence="1" key="1">
    <citation type="submission" date="2006-10" db="EMBL/GenBank/DDBJ databases">
        <authorList>
            <person name="Amadeo P."/>
            <person name="Zhao Q."/>
            <person name="Wortman J."/>
            <person name="Fraser-Liggett C."/>
            <person name="Carlton J."/>
        </authorList>
    </citation>
    <scope>NUCLEOTIDE SEQUENCE</scope>
    <source>
        <strain evidence="1">G3</strain>
    </source>
</reference>
<organism evidence="1 2">
    <name type="scientific">Trichomonas vaginalis (strain ATCC PRA-98 / G3)</name>
    <dbReference type="NCBI Taxonomy" id="412133"/>
    <lineage>
        <taxon>Eukaryota</taxon>
        <taxon>Metamonada</taxon>
        <taxon>Parabasalia</taxon>
        <taxon>Trichomonadida</taxon>
        <taxon>Trichomonadidae</taxon>
        <taxon>Trichomonas</taxon>
    </lineage>
</organism>